<dbReference type="Proteomes" id="UP000223913">
    <property type="component" value="Unassembled WGS sequence"/>
</dbReference>
<feature type="chain" id="PRO_5013220379" description="DUF2911 domain-containing protein" evidence="1">
    <location>
        <begin position="24"/>
        <end position="183"/>
    </location>
</feature>
<dbReference type="OrthoDB" id="195456at2"/>
<accession>A0A2D0N3D5</accession>
<evidence type="ECO:0000313" key="2">
    <source>
        <dbReference type="EMBL" id="PHN02659.1"/>
    </source>
</evidence>
<proteinExistence type="predicted"/>
<dbReference type="RefSeq" id="WP_099153988.1">
    <property type="nucleotide sequence ID" value="NZ_PDUD01000038.1"/>
</dbReference>
<keyword evidence="3" id="KW-1185">Reference proteome</keyword>
<keyword evidence="1" id="KW-0732">Signal</keyword>
<comment type="caution">
    <text evidence="2">The sequence shown here is derived from an EMBL/GenBank/DDBJ whole genome shotgun (WGS) entry which is preliminary data.</text>
</comment>
<sequence length="183" mass="19902">MKRIGFQLIVGLLAMACTLQLNAQDKPAPSPLGKVYQRVGVTDVEVTYSRPGVKGRSIFAAEGLVPYGKLWRTGANGATKISFSTDVMIGDKTVPAGSYAIFSIPAADKWTIIFNSNTEQGGTGNYEDSKDVVRVTAETQELPFSVETFTMGFNNVKPTSAELLIYWDTALVSVPIKVKKTWE</sequence>
<dbReference type="InterPro" id="IPR021314">
    <property type="entry name" value="DUF2911"/>
</dbReference>
<name>A0A2D0N3D5_FLAN2</name>
<dbReference type="EMBL" id="PDUD01000038">
    <property type="protein sequence ID" value="PHN02659.1"/>
    <property type="molecule type" value="Genomic_DNA"/>
</dbReference>
<dbReference type="Pfam" id="PF11138">
    <property type="entry name" value="DUF2911"/>
    <property type="match status" value="1"/>
</dbReference>
<reference evidence="2 3" key="1">
    <citation type="submission" date="2017-10" db="EMBL/GenBank/DDBJ databases">
        <title>The draft genome sequence of Lewinella nigricans NBRC 102662.</title>
        <authorList>
            <person name="Wang K."/>
        </authorList>
    </citation>
    <scope>NUCLEOTIDE SEQUENCE [LARGE SCALE GENOMIC DNA]</scope>
    <source>
        <strain evidence="2 3">NBRC 102662</strain>
    </source>
</reference>
<feature type="signal peptide" evidence="1">
    <location>
        <begin position="1"/>
        <end position="23"/>
    </location>
</feature>
<organism evidence="2 3">
    <name type="scientific">Flavilitoribacter nigricans (strain ATCC 23147 / DSM 23189 / NBRC 102662 / NCIMB 1420 / SS-2)</name>
    <name type="common">Lewinella nigricans</name>
    <dbReference type="NCBI Taxonomy" id="1122177"/>
    <lineage>
        <taxon>Bacteria</taxon>
        <taxon>Pseudomonadati</taxon>
        <taxon>Bacteroidota</taxon>
        <taxon>Saprospiria</taxon>
        <taxon>Saprospirales</taxon>
        <taxon>Lewinellaceae</taxon>
        <taxon>Flavilitoribacter</taxon>
    </lineage>
</organism>
<evidence type="ECO:0008006" key="4">
    <source>
        <dbReference type="Google" id="ProtNLM"/>
    </source>
</evidence>
<protein>
    <recommendedName>
        <fullName evidence="4">DUF2911 domain-containing protein</fullName>
    </recommendedName>
</protein>
<evidence type="ECO:0000313" key="3">
    <source>
        <dbReference type="Proteomes" id="UP000223913"/>
    </source>
</evidence>
<evidence type="ECO:0000256" key="1">
    <source>
        <dbReference type="SAM" id="SignalP"/>
    </source>
</evidence>
<dbReference type="PROSITE" id="PS51257">
    <property type="entry name" value="PROKAR_LIPOPROTEIN"/>
    <property type="match status" value="1"/>
</dbReference>
<dbReference type="AlphaFoldDB" id="A0A2D0N3D5"/>
<gene>
    <name evidence="2" type="ORF">CRP01_31180</name>
</gene>